<dbReference type="InterPro" id="IPR035328">
    <property type="entry name" value="DUF3048_C"/>
</dbReference>
<evidence type="ECO:0000259" key="2">
    <source>
        <dbReference type="Pfam" id="PF17479"/>
    </source>
</evidence>
<dbReference type="Gene3D" id="3.50.90.10">
    <property type="entry name" value="YerB-like"/>
    <property type="match status" value="1"/>
</dbReference>
<gene>
    <name evidence="3" type="ORF">E1757_20760</name>
</gene>
<feature type="domain" description="DUF3048" evidence="1">
    <location>
        <begin position="106"/>
        <end position="247"/>
    </location>
</feature>
<protein>
    <submittedName>
        <fullName evidence="3">DUF3048 domain-containing protein</fullName>
    </submittedName>
</protein>
<keyword evidence="4" id="KW-1185">Reference proteome</keyword>
<dbReference type="OrthoDB" id="9779102at2"/>
<dbReference type="Proteomes" id="UP000295636">
    <property type="component" value="Unassembled WGS sequence"/>
</dbReference>
<dbReference type="Pfam" id="PF17479">
    <property type="entry name" value="DUF3048_C"/>
    <property type="match status" value="1"/>
</dbReference>
<name>A0A4R5KKY8_9BACL</name>
<evidence type="ECO:0000313" key="3">
    <source>
        <dbReference type="EMBL" id="TDF95525.1"/>
    </source>
</evidence>
<feature type="domain" description="DUF3048" evidence="2">
    <location>
        <begin position="276"/>
        <end position="385"/>
    </location>
</feature>
<dbReference type="InterPro" id="IPR023158">
    <property type="entry name" value="YerB-like_sf"/>
</dbReference>
<proteinExistence type="predicted"/>
<comment type="caution">
    <text evidence="3">The sequence shown here is derived from an EMBL/GenBank/DDBJ whole genome shotgun (WGS) entry which is preliminary data.</text>
</comment>
<reference evidence="3 4" key="1">
    <citation type="submission" date="2019-03" db="EMBL/GenBank/DDBJ databases">
        <title>This is whole genome sequence of Paenibacillus sp MS74 strain.</title>
        <authorList>
            <person name="Trinh H.N."/>
        </authorList>
    </citation>
    <scope>NUCLEOTIDE SEQUENCE [LARGE SCALE GENOMIC DNA]</scope>
    <source>
        <strain evidence="3 4">MS74</strain>
    </source>
</reference>
<evidence type="ECO:0000259" key="1">
    <source>
        <dbReference type="Pfam" id="PF11258"/>
    </source>
</evidence>
<organism evidence="3 4">
    <name type="scientific">Paenibacillus piri</name>
    <dbReference type="NCBI Taxonomy" id="2547395"/>
    <lineage>
        <taxon>Bacteria</taxon>
        <taxon>Bacillati</taxon>
        <taxon>Bacillota</taxon>
        <taxon>Bacilli</taxon>
        <taxon>Bacillales</taxon>
        <taxon>Paenibacillaceae</taxon>
        <taxon>Paenibacillus</taxon>
    </lineage>
</organism>
<dbReference type="InterPro" id="IPR021416">
    <property type="entry name" value="DUF3048_N"/>
</dbReference>
<dbReference type="SUPFAM" id="SSF159774">
    <property type="entry name" value="YerB-like"/>
    <property type="match status" value="1"/>
</dbReference>
<sequence length="406" mass="44394">MLDFRRVTGSSSTPSNFSCIIGGKQHTLLICENSRCGWREEGKLMVKITGLAAALAAAALIASCSSVPGKGTSSVPAMTPADPMPAAPSQSPAAEKEMAARYTAPFTGMPIEEQASDRPMLVMVNNHPSARPQSGLGAADVLYESLAEGEVTRIAALYQSAKTDVAVGPVRSIRPYYIDLGKIYDAVLIHAGGSPDAYTQLDRQKLDHLDEITNAGQFFWRESFRKSPHNLYTGLAKLRSGTDKLGLRGEYTPVSAMPAFLPDRTDISGEPAPRVQVTFLLKSYVVSYAYDEALKQYTRYVNDEPHIDLGGSEPLTASNVVVLGAEHVVLDNEGRRDIKLTGSGPGYLFQRNKAQPVEWRRKAVTDSFHLYRDGQEIGLYPGKTHYLIVPDKPSFEEHLTIRKEPH</sequence>
<accession>A0A4R5KKY8</accession>
<dbReference type="EMBL" id="SMRT01000010">
    <property type="protein sequence ID" value="TDF95525.1"/>
    <property type="molecule type" value="Genomic_DNA"/>
</dbReference>
<evidence type="ECO:0000313" key="4">
    <source>
        <dbReference type="Proteomes" id="UP000295636"/>
    </source>
</evidence>
<dbReference type="AlphaFoldDB" id="A0A4R5KKY8"/>
<dbReference type="Pfam" id="PF11258">
    <property type="entry name" value="DUF3048"/>
    <property type="match status" value="1"/>
</dbReference>